<feature type="compositionally biased region" description="Polar residues" evidence="1">
    <location>
        <begin position="248"/>
        <end position="280"/>
    </location>
</feature>
<feature type="region of interest" description="Disordered" evidence="1">
    <location>
        <begin position="208"/>
        <end position="364"/>
    </location>
</feature>
<accession>M7ZBA8</accession>
<name>M7ZBA8_TRIUA</name>
<evidence type="ECO:0000313" key="3">
    <source>
        <dbReference type="EMBL" id="EMS57347.1"/>
    </source>
</evidence>
<organism evidence="3">
    <name type="scientific">Triticum urartu</name>
    <name type="common">Red wild einkorn</name>
    <name type="synonym">Crithodium urartu</name>
    <dbReference type="NCBI Taxonomy" id="4572"/>
    <lineage>
        <taxon>Eukaryota</taxon>
        <taxon>Viridiplantae</taxon>
        <taxon>Streptophyta</taxon>
        <taxon>Embryophyta</taxon>
        <taxon>Tracheophyta</taxon>
        <taxon>Spermatophyta</taxon>
        <taxon>Magnoliopsida</taxon>
        <taxon>Liliopsida</taxon>
        <taxon>Poales</taxon>
        <taxon>Poaceae</taxon>
        <taxon>BOP clade</taxon>
        <taxon>Pooideae</taxon>
        <taxon>Triticodae</taxon>
        <taxon>Triticeae</taxon>
        <taxon>Triticinae</taxon>
        <taxon>Triticum</taxon>
    </lineage>
</organism>
<feature type="compositionally biased region" description="Polar residues" evidence="1">
    <location>
        <begin position="221"/>
        <end position="231"/>
    </location>
</feature>
<gene>
    <name evidence="3" type="ORF">TRIUR3_33569</name>
</gene>
<feature type="domain" description="Calmodulin-binding" evidence="2">
    <location>
        <begin position="478"/>
        <end position="598"/>
    </location>
</feature>
<feature type="region of interest" description="Disordered" evidence="1">
    <location>
        <begin position="431"/>
        <end position="452"/>
    </location>
</feature>
<feature type="region of interest" description="Disordered" evidence="1">
    <location>
        <begin position="490"/>
        <end position="546"/>
    </location>
</feature>
<dbReference type="GO" id="GO:0005516">
    <property type="term" value="F:calmodulin binding"/>
    <property type="evidence" value="ECO:0007669"/>
    <property type="project" value="InterPro"/>
</dbReference>
<feature type="compositionally biased region" description="Basic and acidic residues" evidence="1">
    <location>
        <begin position="120"/>
        <end position="134"/>
    </location>
</feature>
<protein>
    <recommendedName>
        <fullName evidence="2">Calmodulin-binding domain-containing protein</fullName>
    </recommendedName>
</protein>
<sequence>MTEEVIKQAITSTTPALAESKKEDLRINTTEIIDGNSVPSYLRRKEKPVPHYQRASTGSCHDNCKLGIHHSSESKKYSPVHGWRQDRANARNGTHDLAQAVVIPQGDKARNKSQMLNISHVKDDAGPGKPEFTKQKPSLKGVPGRLESSPCVELLSDEVSGTVVAGNQPDCAKCLIISLDDLSSCGDGQLSEGAVSIELDMPLAIQDRDESDDHSTDHSANDSVSSENMTKQPVMASEKHRQDKDLTKPQSFSQGSVKQNRKATPSITRSSMSKQKSGITSHEKVAGTSAGSADGPRTTAKKADPSATNKFSPERKLNLIVTSTLPRVKKIKAPSPASVMESCAKPATNKHAPSPSPPSGKQTERKITLNNVAKNAQIWQNKGEEKVTLSPLKLSRSTVRAVRKETSASPVKSKKVYGIESFSGCKDKISKTASQKIRKPDVNNKERQSHKENGAIARTEIAGRPKITCTPSGVIMKSPRMLRFRRGKVLNLGSNSDNSTPRRVQFRPADATDDVNRSKYPARRRITKNNEAKASAASKDSGASRAEVVVLRHQGANDKKKSEPRLFNNVIKETASRLVEARRSKVKALVGAFETVISLQVACREQSSMSPLDLRNTLIAKVTLLMQQSRSHLTEAEEAGDNELRIKSPSRRRKQQGGQKSRQTESGRPNLARFPTKLNLAPLR</sequence>
<feature type="compositionally biased region" description="Basic and acidic residues" evidence="1">
    <location>
        <begin position="208"/>
        <end position="220"/>
    </location>
</feature>
<dbReference type="SMART" id="SM01054">
    <property type="entry name" value="CaM_binding"/>
    <property type="match status" value="1"/>
</dbReference>
<feature type="region of interest" description="Disordered" evidence="1">
    <location>
        <begin position="120"/>
        <end position="146"/>
    </location>
</feature>
<dbReference type="PANTHER" id="PTHR33349">
    <property type="entry name" value="EMB|CAB62594.1"/>
    <property type="match status" value="1"/>
</dbReference>
<dbReference type="Pfam" id="PF07839">
    <property type="entry name" value="CaM_binding"/>
    <property type="match status" value="1"/>
</dbReference>
<dbReference type="InterPro" id="IPR012417">
    <property type="entry name" value="CaM-bd_dom_pln"/>
</dbReference>
<dbReference type="eggNOG" id="ENOG502QVZ6">
    <property type="taxonomic scope" value="Eukaryota"/>
</dbReference>
<dbReference type="AlphaFoldDB" id="M7ZBA8"/>
<feature type="compositionally biased region" description="Polar residues" evidence="1">
    <location>
        <begin position="492"/>
        <end position="502"/>
    </location>
</feature>
<reference evidence="3" key="1">
    <citation type="journal article" date="2013" name="Nature">
        <title>Draft genome of the wheat A-genome progenitor Triticum urartu.</title>
        <authorList>
            <person name="Ling H.Q."/>
            <person name="Zhao S."/>
            <person name="Liu D."/>
            <person name="Wang J."/>
            <person name="Sun H."/>
            <person name="Zhang C."/>
            <person name="Fan H."/>
            <person name="Li D."/>
            <person name="Dong L."/>
            <person name="Tao Y."/>
            <person name="Gao C."/>
            <person name="Wu H."/>
            <person name="Li Y."/>
            <person name="Cui Y."/>
            <person name="Guo X."/>
            <person name="Zheng S."/>
            <person name="Wang B."/>
            <person name="Yu K."/>
            <person name="Liang Q."/>
            <person name="Yang W."/>
            <person name="Lou X."/>
            <person name="Chen J."/>
            <person name="Feng M."/>
            <person name="Jian J."/>
            <person name="Zhang X."/>
            <person name="Luo G."/>
            <person name="Jiang Y."/>
            <person name="Liu J."/>
            <person name="Wang Z."/>
            <person name="Sha Y."/>
            <person name="Zhang B."/>
            <person name="Wu H."/>
            <person name="Tang D."/>
            <person name="Shen Q."/>
            <person name="Xue P."/>
            <person name="Zou S."/>
            <person name="Wang X."/>
            <person name="Liu X."/>
            <person name="Wang F."/>
            <person name="Yang Y."/>
            <person name="An X."/>
            <person name="Dong Z."/>
            <person name="Zhang K."/>
            <person name="Zhang X."/>
            <person name="Luo M.C."/>
            <person name="Dvorak J."/>
            <person name="Tong Y."/>
            <person name="Wang J."/>
            <person name="Yang H."/>
            <person name="Li Z."/>
            <person name="Wang D."/>
            <person name="Zhang A."/>
            <person name="Wang J."/>
        </authorList>
    </citation>
    <scope>NUCLEOTIDE SEQUENCE</scope>
</reference>
<evidence type="ECO:0000256" key="1">
    <source>
        <dbReference type="SAM" id="MobiDB-lite"/>
    </source>
</evidence>
<dbReference type="OMA" id="MESCAKP"/>
<feature type="compositionally biased region" description="Low complexity" evidence="1">
    <location>
        <begin position="532"/>
        <end position="546"/>
    </location>
</feature>
<dbReference type="PANTHER" id="PTHR33349:SF33">
    <property type="entry name" value="EXPRESSED PROTEIN"/>
    <property type="match status" value="1"/>
</dbReference>
<feature type="compositionally biased region" description="Basic and acidic residues" evidence="1">
    <location>
        <begin position="237"/>
        <end position="247"/>
    </location>
</feature>
<evidence type="ECO:0000259" key="2">
    <source>
        <dbReference type="SMART" id="SM01054"/>
    </source>
</evidence>
<proteinExistence type="predicted"/>
<dbReference type="EMBL" id="KD146581">
    <property type="protein sequence ID" value="EMS57347.1"/>
    <property type="molecule type" value="Genomic_DNA"/>
</dbReference>
<feature type="region of interest" description="Disordered" evidence="1">
    <location>
        <begin position="632"/>
        <end position="684"/>
    </location>
</feature>
<feature type="compositionally biased region" description="Basic and acidic residues" evidence="1">
    <location>
        <begin position="438"/>
        <end position="452"/>
    </location>
</feature>